<evidence type="ECO:0000313" key="12">
    <source>
        <dbReference type="Proteomes" id="UP000645828"/>
    </source>
</evidence>
<evidence type="ECO:0000256" key="2">
    <source>
        <dbReference type="ARBA" id="ARBA00022692"/>
    </source>
</evidence>
<dbReference type="PROSITE" id="PS50835">
    <property type="entry name" value="IG_LIKE"/>
    <property type="match status" value="2"/>
</dbReference>
<organism evidence="11 12">
    <name type="scientific">Nyctereutes procyonoides</name>
    <name type="common">Raccoon dog</name>
    <name type="synonym">Canis procyonoides</name>
    <dbReference type="NCBI Taxonomy" id="34880"/>
    <lineage>
        <taxon>Eukaryota</taxon>
        <taxon>Metazoa</taxon>
        <taxon>Chordata</taxon>
        <taxon>Craniata</taxon>
        <taxon>Vertebrata</taxon>
        <taxon>Euteleostomi</taxon>
        <taxon>Mammalia</taxon>
        <taxon>Eutheria</taxon>
        <taxon>Laurasiatheria</taxon>
        <taxon>Carnivora</taxon>
        <taxon>Caniformia</taxon>
        <taxon>Canidae</taxon>
        <taxon>Nyctereutes</taxon>
    </lineage>
</organism>
<dbReference type="FunFam" id="2.60.40.10:FF:001083">
    <property type="entry name" value="T cell receptor gamma constant 2"/>
    <property type="match status" value="1"/>
</dbReference>
<keyword evidence="4 8" id="KW-0472">Membrane</keyword>
<keyword evidence="5" id="KW-0675">Receptor</keyword>
<dbReference type="InterPro" id="IPR013106">
    <property type="entry name" value="Ig_V-set"/>
</dbReference>
<dbReference type="GO" id="GO:0016020">
    <property type="term" value="C:membrane"/>
    <property type="evidence" value="ECO:0007669"/>
    <property type="project" value="UniProtKB-SubCell"/>
</dbReference>
<keyword evidence="9" id="KW-0732">Signal</keyword>
<dbReference type="Pfam" id="PF07686">
    <property type="entry name" value="V-set"/>
    <property type="match status" value="1"/>
</dbReference>
<dbReference type="InterPro" id="IPR013783">
    <property type="entry name" value="Ig-like_fold"/>
</dbReference>
<dbReference type="Pfam" id="PF07654">
    <property type="entry name" value="C1-set"/>
    <property type="match status" value="1"/>
</dbReference>
<evidence type="ECO:0000256" key="7">
    <source>
        <dbReference type="SAM" id="MobiDB-lite"/>
    </source>
</evidence>
<evidence type="ECO:0000256" key="3">
    <source>
        <dbReference type="ARBA" id="ARBA00022989"/>
    </source>
</evidence>
<dbReference type="InterPro" id="IPR036179">
    <property type="entry name" value="Ig-like_dom_sf"/>
</dbReference>
<evidence type="ECO:0000256" key="1">
    <source>
        <dbReference type="ARBA" id="ARBA00004370"/>
    </source>
</evidence>
<evidence type="ECO:0000259" key="10">
    <source>
        <dbReference type="PROSITE" id="PS50835"/>
    </source>
</evidence>
<keyword evidence="3 8" id="KW-1133">Transmembrane helix</keyword>
<protein>
    <submittedName>
        <fullName evidence="11">(raccoon dog) hypothetical protein</fullName>
    </submittedName>
</protein>
<dbReference type="EMBL" id="CAJHUB010000763">
    <property type="protein sequence ID" value="CAD7687066.1"/>
    <property type="molecule type" value="Genomic_DNA"/>
</dbReference>
<dbReference type="InterPro" id="IPR003599">
    <property type="entry name" value="Ig_sub"/>
</dbReference>
<evidence type="ECO:0000256" key="6">
    <source>
        <dbReference type="ARBA" id="ARBA00023319"/>
    </source>
</evidence>
<name>A0A811ZE93_NYCPR</name>
<dbReference type="Gene3D" id="2.60.40.10">
    <property type="entry name" value="Immunoglobulins"/>
    <property type="match status" value="2"/>
</dbReference>
<feature type="region of interest" description="Disordered" evidence="7">
    <location>
        <begin position="260"/>
        <end position="290"/>
    </location>
</feature>
<dbReference type="InterPro" id="IPR007110">
    <property type="entry name" value="Ig-like_dom"/>
</dbReference>
<dbReference type="InterPro" id="IPR003597">
    <property type="entry name" value="Ig_C1-set"/>
</dbReference>
<evidence type="ECO:0000256" key="4">
    <source>
        <dbReference type="ARBA" id="ARBA00023136"/>
    </source>
</evidence>
<evidence type="ECO:0000256" key="8">
    <source>
        <dbReference type="SAM" id="Phobius"/>
    </source>
</evidence>
<evidence type="ECO:0000313" key="11">
    <source>
        <dbReference type="EMBL" id="CAD7687066.1"/>
    </source>
</evidence>
<dbReference type="Proteomes" id="UP000645828">
    <property type="component" value="Unassembled WGS sequence"/>
</dbReference>
<keyword evidence="2 8" id="KW-0812">Transmembrane</keyword>
<feature type="domain" description="Ig-like" evidence="10">
    <location>
        <begin position="33"/>
        <end position="114"/>
    </location>
</feature>
<feature type="chain" id="PRO_5032906477" evidence="9">
    <location>
        <begin position="19"/>
        <end position="351"/>
    </location>
</feature>
<sequence>MLGPLAVLCALLFSGGGAELKLEQTPVVVGRLGTSATLPCTVDSSVYYIHWYFHKKFAAPKRLLYLDMSSSSVQRDTSVKADKVNAKKGKDSYSCNLLVQKLEKSDEGVYYCAAWEEQCYWSGWYNKWVGPGTILRVTDKSANEDTSPKPTVFLPSISEIKIHEAGTYLCLLEDFFPEIIKVDWKEKNDETVLQSQQGNTMKTKDTYMKFSWLTVTGLPKDKEYKCIVNHESDRGGINQEILFPSINEDLVARMESDVDSEGHSEAKQNTEVVTVSPLSSRSFPPGASTVEPVALNSTEASLDDEYDSLQLMNTSAYYTYLLLLLKSLTYSIIITIYLLGRSVLDGNGKSS</sequence>
<gene>
    <name evidence="11" type="ORF">NYPRO_LOCUS19859</name>
</gene>
<proteinExistence type="predicted"/>
<accession>A0A811ZE93</accession>
<evidence type="ECO:0000256" key="9">
    <source>
        <dbReference type="SAM" id="SignalP"/>
    </source>
</evidence>
<feature type="transmembrane region" description="Helical" evidence="8">
    <location>
        <begin position="317"/>
        <end position="339"/>
    </location>
</feature>
<dbReference type="PANTHER" id="PTHR19256">
    <property type="entry name" value="T-CELL RECEPTOR GAMMA CHAIN"/>
    <property type="match status" value="1"/>
</dbReference>
<dbReference type="InterPro" id="IPR051117">
    <property type="entry name" value="TRG_var/const_region"/>
</dbReference>
<evidence type="ECO:0000256" key="5">
    <source>
        <dbReference type="ARBA" id="ARBA00023170"/>
    </source>
</evidence>
<dbReference type="AlphaFoldDB" id="A0A811ZE93"/>
<comment type="caution">
    <text evidence="11">The sequence shown here is derived from an EMBL/GenBank/DDBJ whole genome shotgun (WGS) entry which is preliminary data.</text>
</comment>
<dbReference type="SMART" id="SM00407">
    <property type="entry name" value="IGc1"/>
    <property type="match status" value="1"/>
</dbReference>
<dbReference type="SMART" id="SM00406">
    <property type="entry name" value="IGv"/>
    <property type="match status" value="1"/>
</dbReference>
<feature type="compositionally biased region" description="Polar residues" evidence="7">
    <location>
        <begin position="269"/>
        <end position="282"/>
    </location>
</feature>
<comment type="subcellular location">
    <subcellularLocation>
        <location evidence="1">Membrane</location>
    </subcellularLocation>
</comment>
<dbReference type="PANTHER" id="PTHR19256:SF65">
    <property type="entry name" value="T CELL RECEPTOR GAMMA CONSTANT 1-RELATED"/>
    <property type="match status" value="1"/>
</dbReference>
<dbReference type="SMART" id="SM00409">
    <property type="entry name" value="IG"/>
    <property type="match status" value="1"/>
</dbReference>
<reference evidence="11" key="1">
    <citation type="submission" date="2020-12" db="EMBL/GenBank/DDBJ databases">
        <authorList>
            <consortium name="Molecular Ecology Group"/>
        </authorList>
    </citation>
    <scope>NUCLEOTIDE SEQUENCE</scope>
    <source>
        <strain evidence="11">TBG_1078</strain>
    </source>
</reference>
<dbReference type="SUPFAM" id="SSF48726">
    <property type="entry name" value="Immunoglobulin"/>
    <property type="match status" value="2"/>
</dbReference>
<keyword evidence="12" id="KW-1185">Reference proteome</keyword>
<feature type="signal peptide" evidence="9">
    <location>
        <begin position="1"/>
        <end position="18"/>
    </location>
</feature>
<keyword evidence="6" id="KW-0393">Immunoglobulin domain</keyword>
<feature type="domain" description="Ig-like" evidence="10">
    <location>
        <begin position="150"/>
        <end position="243"/>
    </location>
</feature>